<feature type="domain" description="Solute-binding protein family 3/N-terminal" evidence="4">
    <location>
        <begin position="32"/>
        <end position="256"/>
    </location>
</feature>
<dbReference type="SMART" id="SM00062">
    <property type="entry name" value="PBPb"/>
    <property type="match status" value="1"/>
</dbReference>
<evidence type="ECO:0000256" key="2">
    <source>
        <dbReference type="ARBA" id="ARBA00022729"/>
    </source>
</evidence>
<reference evidence="6" key="1">
    <citation type="journal article" date="2019" name="Int. J. Syst. Evol. Microbiol.">
        <title>The Global Catalogue of Microorganisms (GCM) 10K type strain sequencing project: providing services to taxonomists for standard genome sequencing and annotation.</title>
        <authorList>
            <consortium name="The Broad Institute Genomics Platform"/>
            <consortium name="The Broad Institute Genome Sequencing Center for Infectious Disease"/>
            <person name="Wu L."/>
            <person name="Ma J."/>
        </authorList>
    </citation>
    <scope>NUCLEOTIDE SEQUENCE [LARGE SCALE GENOMIC DNA]</scope>
    <source>
        <strain evidence="6">KCTC 22228</strain>
    </source>
</reference>
<evidence type="ECO:0000256" key="1">
    <source>
        <dbReference type="ARBA" id="ARBA00010333"/>
    </source>
</evidence>
<dbReference type="SUPFAM" id="SSF53850">
    <property type="entry name" value="Periplasmic binding protein-like II"/>
    <property type="match status" value="1"/>
</dbReference>
<name>A0ABQ2ZE25_9GAMM</name>
<dbReference type="Proteomes" id="UP000653056">
    <property type="component" value="Unassembled WGS sequence"/>
</dbReference>
<dbReference type="PANTHER" id="PTHR35936:SF19">
    <property type="entry name" value="AMINO-ACID-BINDING PROTEIN YXEM-RELATED"/>
    <property type="match status" value="1"/>
</dbReference>
<proteinExistence type="inferred from homology"/>
<evidence type="ECO:0000313" key="6">
    <source>
        <dbReference type="Proteomes" id="UP000653056"/>
    </source>
</evidence>
<feature type="signal peptide" evidence="3">
    <location>
        <begin position="1"/>
        <end position="28"/>
    </location>
</feature>
<dbReference type="PANTHER" id="PTHR35936">
    <property type="entry name" value="MEMBRANE-BOUND LYTIC MUREIN TRANSGLYCOSYLASE F"/>
    <property type="match status" value="1"/>
</dbReference>
<keyword evidence="2 3" id="KW-0732">Signal</keyword>
<organism evidence="5 6">
    <name type="scientific">Litchfieldella qijiaojingensis</name>
    <dbReference type="NCBI Taxonomy" id="980347"/>
    <lineage>
        <taxon>Bacteria</taxon>
        <taxon>Pseudomonadati</taxon>
        <taxon>Pseudomonadota</taxon>
        <taxon>Gammaproteobacteria</taxon>
        <taxon>Oceanospirillales</taxon>
        <taxon>Halomonadaceae</taxon>
        <taxon>Litchfieldella</taxon>
    </lineage>
</organism>
<evidence type="ECO:0000256" key="3">
    <source>
        <dbReference type="SAM" id="SignalP"/>
    </source>
</evidence>
<sequence length="282" mass="30890">MNMNKNKLCRTLLLSSLLLGGTFTLSHAQDEPLVAGIEAAFPPWAYAQGGEYKGIAVDAMRAIAENQGLEVEFRDMPWPSLIPALANERIDLLVTGLNVTRERNEVLDFTIPWWENDDEVLVNADSELNVVTALCCGATIGAQGGSTQHSWIQANLVENEDIDVTLRSYEDYVTAIEDMGVGRIDSVVVSTDTAEDFISKGRDVRIAGTITQGQPQALAVSRGDPNGILGTLNRGIMELYESGKWQEIVHSYAPYATIRQIPATMPDYVRTYQEPIAGLGEE</sequence>
<feature type="chain" id="PRO_5046617996" evidence="3">
    <location>
        <begin position="29"/>
        <end position="282"/>
    </location>
</feature>
<dbReference type="InterPro" id="IPR001638">
    <property type="entry name" value="Solute-binding_3/MltF_N"/>
</dbReference>
<dbReference type="Pfam" id="PF00497">
    <property type="entry name" value="SBP_bac_3"/>
    <property type="match status" value="1"/>
</dbReference>
<protein>
    <submittedName>
        <fullName evidence="5">Arginine/ornithine-binding protein AotJ</fullName>
    </submittedName>
</protein>
<dbReference type="CDD" id="cd13530">
    <property type="entry name" value="PBP2_peptides_like"/>
    <property type="match status" value="1"/>
</dbReference>
<comment type="caution">
    <text evidence="5">The sequence shown here is derived from an EMBL/GenBank/DDBJ whole genome shotgun (WGS) entry which is preliminary data.</text>
</comment>
<gene>
    <name evidence="5" type="primary">aotJ</name>
    <name evidence="5" type="ORF">GCM10007160_41230</name>
</gene>
<dbReference type="Gene3D" id="3.40.190.10">
    <property type="entry name" value="Periplasmic binding protein-like II"/>
    <property type="match status" value="2"/>
</dbReference>
<keyword evidence="6" id="KW-1185">Reference proteome</keyword>
<accession>A0ABQ2ZE25</accession>
<evidence type="ECO:0000259" key="4">
    <source>
        <dbReference type="SMART" id="SM00062"/>
    </source>
</evidence>
<comment type="similarity">
    <text evidence="1">Belongs to the bacterial solute-binding protein 3 family.</text>
</comment>
<dbReference type="EMBL" id="BMXS01000035">
    <property type="protein sequence ID" value="GGY09650.1"/>
    <property type="molecule type" value="Genomic_DNA"/>
</dbReference>
<evidence type="ECO:0000313" key="5">
    <source>
        <dbReference type="EMBL" id="GGY09650.1"/>
    </source>
</evidence>